<protein>
    <submittedName>
        <fullName evidence="1">Uncharacterized protein</fullName>
    </submittedName>
</protein>
<sequence length="164" mass="18397">MTSMIAMLVVVVLLPQVVMAREDYCLDPNTKQIDQKATDAYRLLDSQSNQAIMDKLSGTWLSTTTSPATNQVSYLYESFTRLGIYDYTNYVCTLQNTFCSRYDGTGLYAVRANGTNKFFGVKIVSDAIGRDHACLGLQGKFVNKNTIVSGKTRLKRYSKARMVR</sequence>
<dbReference type="EMBL" id="LAJX01000047">
    <property type="protein sequence ID" value="KJV07306.1"/>
    <property type="molecule type" value="Genomic_DNA"/>
</dbReference>
<proteinExistence type="predicted"/>
<name>A0A0F3IKR0_9GAMM</name>
<dbReference type="AlphaFoldDB" id="A0A0F3IKR0"/>
<organism evidence="1 2">
    <name type="scientific">Methylocucumis oryzae</name>
    <dbReference type="NCBI Taxonomy" id="1632867"/>
    <lineage>
        <taxon>Bacteria</taxon>
        <taxon>Pseudomonadati</taxon>
        <taxon>Pseudomonadota</taxon>
        <taxon>Gammaproteobacteria</taxon>
        <taxon>Methylococcales</taxon>
        <taxon>Methylococcaceae</taxon>
        <taxon>Methylocucumis</taxon>
    </lineage>
</organism>
<reference evidence="2" key="1">
    <citation type="submission" date="2015-03" db="EMBL/GenBank/DDBJ databases">
        <title>Draft genome sequence of a novel methanotroph (Sn10-6) isolated from flooded ricefield rhizosphere in India.</title>
        <authorList>
            <person name="Pandit P.S."/>
            <person name="Pore S.D."/>
            <person name="Arora P."/>
            <person name="Kapse N.G."/>
            <person name="Dhakephalkar P.K."/>
            <person name="Rahalkar M.C."/>
        </authorList>
    </citation>
    <scope>NUCLEOTIDE SEQUENCE [LARGE SCALE GENOMIC DNA]</scope>
    <source>
        <strain evidence="2">Sn10-6</strain>
    </source>
</reference>
<evidence type="ECO:0000313" key="1">
    <source>
        <dbReference type="EMBL" id="KJV07306.1"/>
    </source>
</evidence>
<comment type="caution">
    <text evidence="1">The sequence shown here is derived from an EMBL/GenBank/DDBJ whole genome shotgun (WGS) entry which is preliminary data.</text>
</comment>
<dbReference type="Proteomes" id="UP000033684">
    <property type="component" value="Unassembled WGS sequence"/>
</dbReference>
<reference evidence="1 2" key="2">
    <citation type="journal article" date="2016" name="Microb. Ecol.">
        <title>Genome Characteristics of a Novel Type I Methanotroph (Sn10-6) Isolated from a Flooded Indian Rice Field.</title>
        <authorList>
            <person name="Rahalkar M.C."/>
            <person name="Pandit P.S."/>
            <person name="Dhakephalkar P.K."/>
            <person name="Pore S."/>
            <person name="Arora P."/>
            <person name="Kapse N."/>
        </authorList>
    </citation>
    <scope>NUCLEOTIDE SEQUENCE [LARGE SCALE GENOMIC DNA]</scope>
    <source>
        <strain evidence="1 2">Sn10-6</strain>
    </source>
</reference>
<keyword evidence="2" id="KW-1185">Reference proteome</keyword>
<gene>
    <name evidence="1" type="ORF">VZ94_05580</name>
</gene>
<dbReference type="RefSeq" id="WP_045778481.1">
    <property type="nucleotide sequence ID" value="NZ_LAJX01000047.1"/>
</dbReference>
<evidence type="ECO:0000313" key="2">
    <source>
        <dbReference type="Proteomes" id="UP000033684"/>
    </source>
</evidence>
<accession>A0A0F3IKR0</accession>